<dbReference type="Proteomes" id="UP000013750">
    <property type="component" value="Unassembled WGS sequence"/>
</dbReference>
<comment type="caution">
    <text evidence="1">The sequence shown here is derived from an EMBL/GenBank/DDBJ whole genome shotgun (WGS) entry which is preliminary data.</text>
</comment>
<dbReference type="EMBL" id="AJDQ01000002">
    <property type="protein sequence ID" value="EOI58821.1"/>
    <property type="molecule type" value="Genomic_DNA"/>
</dbReference>
<name>R2VMD3_9ENTE</name>
<dbReference type="RefSeq" id="WP_010778462.1">
    <property type="nucleotide sequence ID" value="NZ_ASWH01000002.1"/>
</dbReference>
<keyword evidence="4" id="KW-1185">Reference proteome</keyword>
<dbReference type="PATRIC" id="fig|1158614.3.peg.3"/>
<sequence length="287" mass="34525">MKYDRCATTIEEQVDILENRGLIIEDRSFAISSLRKIGYFRFKGYCLPFYKSKDKFMENVTFFTIYQNYRFDERFRLLLFQIIEHVEVELKSVIARDFALETSPLGFYDPTNFERLDFHESWLEKFKQLTSQSSKRRELYTDHYIKNYDNIFPIWVAMEMSDFGSLSKFFYNINRSLRNKISKENYGFSSFYLSNWIYVLSVTRNVCAHNGRIYDRIFPIQAQLSKKDSRILNNRAFVAIYICYKICLDTEYFGMFKTNLANLIGIYEDYIDIDKIGFPENWEEYLS</sequence>
<dbReference type="OrthoDB" id="5363652at2"/>
<reference evidence="1 3" key="1">
    <citation type="submission" date="2013-02" db="EMBL/GenBank/DDBJ databases">
        <title>The Genome Sequence of Enterococcus gilvus ATCC BAA-350.</title>
        <authorList>
            <consortium name="The Broad Institute Genome Sequencing Platform"/>
            <consortium name="The Broad Institute Genome Sequencing Center for Infectious Disease"/>
            <person name="Earl A.M."/>
            <person name="Gilmore M.S."/>
            <person name="Lebreton F."/>
            <person name="Walker B."/>
            <person name="Young S.K."/>
            <person name="Zeng Q."/>
            <person name="Gargeya S."/>
            <person name="Fitzgerald M."/>
            <person name="Haas B."/>
            <person name="Abouelleil A."/>
            <person name="Alvarado L."/>
            <person name="Arachchi H.M."/>
            <person name="Berlin A.M."/>
            <person name="Chapman S.B."/>
            <person name="Dewar J."/>
            <person name="Goldberg J."/>
            <person name="Griggs A."/>
            <person name="Gujja S."/>
            <person name="Hansen M."/>
            <person name="Howarth C."/>
            <person name="Imamovic A."/>
            <person name="Larimer J."/>
            <person name="McCowan C."/>
            <person name="Murphy C."/>
            <person name="Neiman D."/>
            <person name="Pearson M."/>
            <person name="Priest M."/>
            <person name="Roberts A."/>
            <person name="Saif S."/>
            <person name="Shea T."/>
            <person name="Sisk P."/>
            <person name="Sykes S."/>
            <person name="Wortman J."/>
            <person name="Nusbaum C."/>
            <person name="Birren B."/>
        </authorList>
    </citation>
    <scope>NUCLEOTIDE SEQUENCE [LARGE SCALE GENOMIC DNA]</scope>
    <source>
        <strain evidence="1 3">ATCC BAA-350</strain>
    </source>
</reference>
<accession>R2VMD3</accession>
<organism evidence="1 3">
    <name type="scientific">Enterococcus gilvus ATCC BAA-350</name>
    <dbReference type="NCBI Taxonomy" id="1158614"/>
    <lineage>
        <taxon>Bacteria</taxon>
        <taxon>Bacillati</taxon>
        <taxon>Bacillota</taxon>
        <taxon>Bacilli</taxon>
        <taxon>Lactobacillales</taxon>
        <taxon>Enterococcaceae</taxon>
        <taxon>Enterococcus</taxon>
    </lineage>
</organism>
<evidence type="ECO:0000313" key="1">
    <source>
        <dbReference type="EMBL" id="EOI58821.1"/>
    </source>
</evidence>
<dbReference type="EMBL" id="ASWH01000002">
    <property type="protein sequence ID" value="EOW79302.1"/>
    <property type="molecule type" value="Genomic_DNA"/>
</dbReference>
<gene>
    <name evidence="2" type="ORF">I592_03442</name>
    <name evidence="1" type="ORF">UKC_00005</name>
</gene>
<dbReference type="Pfam" id="PF07751">
    <property type="entry name" value="Abi_2"/>
    <property type="match status" value="1"/>
</dbReference>
<evidence type="ECO:0000313" key="3">
    <source>
        <dbReference type="Proteomes" id="UP000013750"/>
    </source>
</evidence>
<evidence type="ECO:0008006" key="5">
    <source>
        <dbReference type="Google" id="ProtNLM"/>
    </source>
</evidence>
<protein>
    <recommendedName>
        <fullName evidence="5">Abortive infection bacteriophage resistance protein</fullName>
    </recommendedName>
</protein>
<proteinExistence type="predicted"/>
<dbReference type="InterPro" id="IPR011664">
    <property type="entry name" value="Abi_system_AbiD/AbiF-like"/>
</dbReference>
<dbReference type="Proteomes" id="UP000014160">
    <property type="component" value="Unassembled WGS sequence"/>
</dbReference>
<dbReference type="eggNOG" id="COG4823">
    <property type="taxonomic scope" value="Bacteria"/>
</dbReference>
<evidence type="ECO:0000313" key="4">
    <source>
        <dbReference type="Proteomes" id="UP000014160"/>
    </source>
</evidence>
<dbReference type="AlphaFoldDB" id="R2VMD3"/>
<reference evidence="2 4" key="2">
    <citation type="submission" date="2013-03" db="EMBL/GenBank/DDBJ databases">
        <title>The Genome Sequence of Enterococcus gilvus ATCC BAA-350 (PacBio/Illumina hybrid assembly).</title>
        <authorList>
            <consortium name="The Broad Institute Genomics Platform"/>
            <consortium name="The Broad Institute Genome Sequencing Center for Infectious Disease"/>
            <person name="Earl A."/>
            <person name="Russ C."/>
            <person name="Gilmore M."/>
            <person name="Surin D."/>
            <person name="Walker B."/>
            <person name="Young S."/>
            <person name="Zeng Q."/>
            <person name="Gargeya S."/>
            <person name="Fitzgerald M."/>
            <person name="Haas B."/>
            <person name="Abouelleil A."/>
            <person name="Allen A.W."/>
            <person name="Alvarado L."/>
            <person name="Arachchi H.M."/>
            <person name="Berlin A.M."/>
            <person name="Chapman S.B."/>
            <person name="Gainer-Dewar J."/>
            <person name="Goldberg J."/>
            <person name="Griggs A."/>
            <person name="Gujja S."/>
            <person name="Hansen M."/>
            <person name="Howarth C."/>
            <person name="Imamovic A."/>
            <person name="Ireland A."/>
            <person name="Larimer J."/>
            <person name="McCowan C."/>
            <person name="Murphy C."/>
            <person name="Pearson M."/>
            <person name="Poon T.W."/>
            <person name="Priest M."/>
            <person name="Roberts A."/>
            <person name="Saif S."/>
            <person name="Shea T."/>
            <person name="Sisk P."/>
            <person name="Sykes S."/>
            <person name="Wortman J."/>
            <person name="Nusbaum C."/>
            <person name="Birren B."/>
        </authorList>
    </citation>
    <scope>NUCLEOTIDE SEQUENCE [LARGE SCALE GENOMIC DNA]</scope>
    <source>
        <strain evidence="2 4">ATCC BAA-350</strain>
    </source>
</reference>
<dbReference type="HOGENOM" id="CLU_044962_0_2_9"/>
<evidence type="ECO:0000313" key="2">
    <source>
        <dbReference type="EMBL" id="EOW79302.1"/>
    </source>
</evidence>